<gene>
    <name evidence="8" type="ORF">SAMN02745166_04713</name>
</gene>
<reference evidence="9" key="1">
    <citation type="submission" date="2017-02" db="EMBL/GenBank/DDBJ databases">
        <authorList>
            <person name="Varghese N."/>
            <person name="Submissions S."/>
        </authorList>
    </citation>
    <scope>NUCLEOTIDE SEQUENCE [LARGE SCALE GENOMIC DNA]</scope>
    <source>
        <strain evidence="9">ATCC 700200</strain>
    </source>
</reference>
<evidence type="ECO:0000256" key="1">
    <source>
        <dbReference type="ARBA" id="ARBA00005046"/>
    </source>
</evidence>
<dbReference type="InterPro" id="IPR008284">
    <property type="entry name" value="MoCF_biosynth_CS"/>
</dbReference>
<evidence type="ECO:0000256" key="3">
    <source>
        <dbReference type="ARBA" id="ARBA00013491"/>
    </source>
</evidence>
<protein>
    <recommendedName>
        <fullName evidence="3">Molybdopterin adenylyltransferase</fullName>
        <ecNumber evidence="2">2.7.7.75</ecNumber>
    </recommendedName>
</protein>
<dbReference type="AlphaFoldDB" id="A0A1T4Z0L3"/>
<evidence type="ECO:0000313" key="9">
    <source>
        <dbReference type="Proteomes" id="UP000190774"/>
    </source>
</evidence>
<dbReference type="PANTHER" id="PTHR43764">
    <property type="entry name" value="MOLYBDENUM COFACTOR BIOSYNTHESIS"/>
    <property type="match status" value="1"/>
</dbReference>
<dbReference type="GO" id="GO:0006777">
    <property type="term" value="P:Mo-molybdopterin cofactor biosynthetic process"/>
    <property type="evidence" value="ECO:0007669"/>
    <property type="project" value="UniProtKB-KW"/>
</dbReference>
<comment type="pathway">
    <text evidence="1">Cofactor biosynthesis; molybdopterin biosynthesis.</text>
</comment>
<dbReference type="OrthoDB" id="9784492at2"/>
<dbReference type="SMART" id="SM00852">
    <property type="entry name" value="MoCF_biosynth"/>
    <property type="match status" value="1"/>
</dbReference>
<evidence type="ECO:0000259" key="7">
    <source>
        <dbReference type="SMART" id="SM00852"/>
    </source>
</evidence>
<dbReference type="RefSeq" id="WP_078815827.1">
    <property type="nucleotide sequence ID" value="NZ_FUYE01000023.1"/>
</dbReference>
<feature type="domain" description="MoaB/Mog" evidence="7">
    <location>
        <begin position="10"/>
        <end position="153"/>
    </location>
</feature>
<dbReference type="InterPro" id="IPR001453">
    <property type="entry name" value="MoaB/Mog_dom"/>
</dbReference>
<dbReference type="GO" id="GO:0061598">
    <property type="term" value="F:molybdopterin adenylyltransferase activity"/>
    <property type="evidence" value="ECO:0007669"/>
    <property type="project" value="UniProtKB-EC"/>
</dbReference>
<keyword evidence="8" id="KW-0808">Transferase</keyword>
<dbReference type="NCBIfam" id="TIGR00177">
    <property type="entry name" value="molyb_syn"/>
    <property type="match status" value="1"/>
</dbReference>
<keyword evidence="8" id="KW-0548">Nucleotidyltransferase</keyword>
<dbReference type="PANTHER" id="PTHR43764:SF1">
    <property type="entry name" value="MOLYBDOPTERIN MOLYBDOTRANSFERASE"/>
    <property type="match status" value="1"/>
</dbReference>
<dbReference type="InterPro" id="IPR036425">
    <property type="entry name" value="MoaB/Mog-like_dom_sf"/>
</dbReference>
<evidence type="ECO:0000256" key="2">
    <source>
        <dbReference type="ARBA" id="ARBA00012509"/>
    </source>
</evidence>
<keyword evidence="4" id="KW-0501">Molybdenum cofactor biosynthesis</keyword>
<accession>A0A1T4Z0L3</accession>
<organism evidence="8 9">
    <name type="scientific">Prosthecobacter debontii</name>
    <dbReference type="NCBI Taxonomy" id="48467"/>
    <lineage>
        <taxon>Bacteria</taxon>
        <taxon>Pseudomonadati</taxon>
        <taxon>Verrucomicrobiota</taxon>
        <taxon>Verrucomicrobiia</taxon>
        <taxon>Verrucomicrobiales</taxon>
        <taxon>Verrucomicrobiaceae</taxon>
        <taxon>Prosthecobacter</taxon>
    </lineage>
</organism>
<evidence type="ECO:0000256" key="5">
    <source>
        <dbReference type="ARBA" id="ARBA00051131"/>
    </source>
</evidence>
<dbReference type="EC" id="2.7.7.75" evidence="2"/>
<dbReference type="STRING" id="48467.SAMN02745166_04713"/>
<dbReference type="Gene3D" id="3.40.980.10">
    <property type="entry name" value="MoaB/Mog-like domain"/>
    <property type="match status" value="1"/>
</dbReference>
<dbReference type="InterPro" id="IPR051920">
    <property type="entry name" value="MPT_Adenylyltrnsfr/MoaC-Rel"/>
</dbReference>
<evidence type="ECO:0000313" key="8">
    <source>
        <dbReference type="EMBL" id="SKB07506.1"/>
    </source>
</evidence>
<comment type="function">
    <text evidence="6">Catalyzes the adenylation of molybdopterin as part of the biosynthesis of the molybdenum-cofactor.</text>
</comment>
<dbReference type="PROSITE" id="PS01078">
    <property type="entry name" value="MOCF_BIOSYNTHESIS_1"/>
    <property type="match status" value="1"/>
</dbReference>
<dbReference type="Pfam" id="PF00994">
    <property type="entry name" value="MoCF_biosynth"/>
    <property type="match status" value="1"/>
</dbReference>
<dbReference type="UniPathway" id="UPA00344"/>
<dbReference type="CDD" id="cd00886">
    <property type="entry name" value="MogA_MoaB"/>
    <property type="match status" value="1"/>
</dbReference>
<proteinExistence type="predicted"/>
<evidence type="ECO:0000256" key="4">
    <source>
        <dbReference type="ARBA" id="ARBA00023150"/>
    </source>
</evidence>
<evidence type="ECO:0000256" key="6">
    <source>
        <dbReference type="ARBA" id="ARBA00058212"/>
    </source>
</evidence>
<keyword evidence="9" id="KW-1185">Reference proteome</keyword>
<dbReference type="Proteomes" id="UP000190774">
    <property type="component" value="Unassembled WGS sequence"/>
</dbReference>
<name>A0A1T4Z0L3_9BACT</name>
<dbReference type="SUPFAM" id="SSF53218">
    <property type="entry name" value="Molybdenum cofactor biosynthesis proteins"/>
    <property type="match status" value="1"/>
</dbReference>
<comment type="catalytic activity">
    <reaction evidence="5">
        <text>molybdopterin + ATP + H(+) = adenylyl-molybdopterin + diphosphate</text>
        <dbReference type="Rhea" id="RHEA:31331"/>
        <dbReference type="ChEBI" id="CHEBI:15378"/>
        <dbReference type="ChEBI" id="CHEBI:30616"/>
        <dbReference type="ChEBI" id="CHEBI:33019"/>
        <dbReference type="ChEBI" id="CHEBI:58698"/>
        <dbReference type="ChEBI" id="CHEBI:62727"/>
        <dbReference type="EC" id="2.7.7.75"/>
    </reaction>
</comment>
<sequence length="164" mass="17100">MSSTSPILVGIITVSDRASQGIYEDLGGPALRNAAEGYGWQVVGEVIVPDDLERIQAAIRSLISQGCGLVLTTGGTGVDVRDVTPEAIRGILRVEIPGFGELMRMRSVEITPNAILSRSLAAIVDTALVIALPGKPQGAVECLSFVLGAIPHAVKLAQRVPTSC</sequence>
<dbReference type="EMBL" id="FUYE01000023">
    <property type="protein sequence ID" value="SKB07506.1"/>
    <property type="molecule type" value="Genomic_DNA"/>
</dbReference>